<feature type="compositionally biased region" description="Polar residues" evidence="1">
    <location>
        <begin position="59"/>
        <end position="71"/>
    </location>
</feature>
<accession>A0A836KKR5</accession>
<evidence type="ECO:0000313" key="2">
    <source>
        <dbReference type="EMBL" id="KAG5469313.1"/>
    </source>
</evidence>
<name>A0A836KKR5_9TRYP</name>
<dbReference type="AlphaFoldDB" id="A0A836KKR5"/>
<sequence length="301" mass="32784">MALLRPSCARAATAATKTACRCALRNDYCCISGGGRGDLFKRHASAFKPPTSGVLRGLTHSSQTTQPASGQLQSRKRIQHVLYDRACSGSGQHRAAIATWSYLLPSLRDSVEQAVPHALYEKLLTDKGPLTPAESQRLADAQRLFRFELQQRIGLLEDSLADAELVYLVQWPALFQRLWLRLPMDRGRALAREAQRDAVVPAPPSSVRIPAAVPITAWAPALSPASPIDGSSETMEGGSLVSRLALLTGHVVSCVEEDLRRLDQGSAPREDRAPLSRRQVALEAAWRAQWAALLSWHAGTS</sequence>
<dbReference type="OrthoDB" id="272603at2759"/>
<dbReference type="SMR" id="A0A836KKR5"/>
<dbReference type="Proteomes" id="UP000673552">
    <property type="component" value="Unassembled WGS sequence"/>
</dbReference>
<evidence type="ECO:0000256" key="1">
    <source>
        <dbReference type="SAM" id="MobiDB-lite"/>
    </source>
</evidence>
<dbReference type="KEGG" id="lmat:92512623"/>
<dbReference type="RefSeq" id="XP_067175486.1">
    <property type="nucleotide sequence ID" value="XM_067320111.1"/>
</dbReference>
<keyword evidence="3" id="KW-1185">Reference proteome</keyword>
<reference evidence="3" key="2">
    <citation type="journal article" date="2021" name="Sci. Data">
        <title>Chromosome-scale genome sequencing, assembly and annotation of six genomes from subfamily Leishmaniinae.</title>
        <authorList>
            <person name="Almutairi H."/>
            <person name="Urbaniak M.D."/>
            <person name="Bates M.D."/>
            <person name="Jariyapan N."/>
            <person name="Kwakye-Nuako G."/>
            <person name="Thomaz Soccol V."/>
            <person name="Al-Salem W.S."/>
            <person name="Dillon R.J."/>
            <person name="Bates P.A."/>
            <person name="Gatherer D."/>
        </authorList>
    </citation>
    <scope>NUCLEOTIDE SEQUENCE [LARGE SCALE GENOMIC DNA]</scope>
</reference>
<proteinExistence type="predicted"/>
<gene>
    <name evidence="2" type="ORF">LSCM1_02528</name>
</gene>
<comment type="caution">
    <text evidence="2">The sequence shown here is derived from an EMBL/GenBank/DDBJ whole genome shotgun (WGS) entry which is preliminary data.</text>
</comment>
<dbReference type="EMBL" id="JAFEUZ010000033">
    <property type="protein sequence ID" value="KAG5469313.1"/>
    <property type="molecule type" value="Genomic_DNA"/>
</dbReference>
<dbReference type="GeneID" id="92512623"/>
<organism evidence="2 3">
    <name type="scientific">Leishmania martiniquensis</name>
    <dbReference type="NCBI Taxonomy" id="1580590"/>
    <lineage>
        <taxon>Eukaryota</taxon>
        <taxon>Discoba</taxon>
        <taxon>Euglenozoa</taxon>
        <taxon>Kinetoplastea</taxon>
        <taxon>Metakinetoplastina</taxon>
        <taxon>Trypanosomatida</taxon>
        <taxon>Trypanosomatidae</taxon>
        <taxon>Leishmaniinae</taxon>
        <taxon>Leishmania</taxon>
    </lineage>
</organism>
<feature type="region of interest" description="Disordered" evidence="1">
    <location>
        <begin position="51"/>
        <end position="71"/>
    </location>
</feature>
<reference evidence="3" key="1">
    <citation type="journal article" date="2021" name="Microbiol. Resour. Announc.">
        <title>LGAAP: Leishmaniinae Genome Assembly and Annotation Pipeline.</title>
        <authorList>
            <person name="Almutairi H."/>
            <person name="Urbaniak M.D."/>
            <person name="Bates M.D."/>
            <person name="Jariyapan N."/>
            <person name="Kwakye-Nuako G."/>
            <person name="Thomaz-Soccol V."/>
            <person name="Al-Salem W.S."/>
            <person name="Dillon R.J."/>
            <person name="Bates P.A."/>
            <person name="Gatherer D."/>
        </authorList>
    </citation>
    <scope>NUCLEOTIDE SEQUENCE [LARGE SCALE GENOMIC DNA]</scope>
</reference>
<protein>
    <submittedName>
        <fullName evidence="2">Uncharacterized protein</fullName>
    </submittedName>
</protein>
<evidence type="ECO:0000313" key="3">
    <source>
        <dbReference type="Proteomes" id="UP000673552"/>
    </source>
</evidence>